<proteinExistence type="predicted"/>
<keyword evidence="1" id="KW-0472">Membrane</keyword>
<comment type="caution">
    <text evidence="2">The sequence shown here is derived from an EMBL/GenBank/DDBJ whole genome shotgun (WGS) entry which is preliminary data.</text>
</comment>
<evidence type="ECO:0000313" key="2">
    <source>
        <dbReference type="EMBL" id="RZI32307.1"/>
    </source>
</evidence>
<organism evidence="2 3">
    <name type="scientific">Pseudomonas orientalis</name>
    <dbReference type="NCBI Taxonomy" id="76758"/>
    <lineage>
        <taxon>Bacteria</taxon>
        <taxon>Pseudomonadati</taxon>
        <taxon>Pseudomonadota</taxon>
        <taxon>Gammaproteobacteria</taxon>
        <taxon>Pseudomonadales</taxon>
        <taxon>Pseudomonadaceae</taxon>
        <taxon>Pseudomonas</taxon>
    </lineage>
</organism>
<protein>
    <submittedName>
        <fullName evidence="2">Uncharacterized protein</fullName>
    </submittedName>
</protein>
<feature type="transmembrane region" description="Helical" evidence="1">
    <location>
        <begin position="12"/>
        <end position="29"/>
    </location>
</feature>
<accession>A0A4Q7D3F0</accession>
<dbReference type="EMBL" id="SGFE01000012">
    <property type="protein sequence ID" value="RZI32307.1"/>
    <property type="molecule type" value="Genomic_DNA"/>
</dbReference>
<keyword evidence="1" id="KW-1133">Transmembrane helix</keyword>
<keyword evidence="1" id="KW-0812">Transmembrane</keyword>
<reference evidence="2 3" key="1">
    <citation type="submission" date="2019-02" db="EMBL/GenBank/DDBJ databases">
        <title>Pseudomonas spp from wheat grain.</title>
        <authorList>
            <person name="Cho G.-S."/>
            <person name="Franz C.M.A.P."/>
        </authorList>
    </citation>
    <scope>NUCLEOTIDE SEQUENCE [LARGE SCALE GENOMIC DNA]</scope>
    <source>
        <strain evidence="2 3">133NRW</strain>
    </source>
</reference>
<sequence>MKSTFYKYRYLLGLLLLIAALLNCFFRFWGDARPFFSALMLQLWFGQAVFAYLRGGWVSIGPGGLGKDANPVGRAALAFVCFVIYLLGFVLGFGKEV</sequence>
<evidence type="ECO:0000256" key="1">
    <source>
        <dbReference type="SAM" id="Phobius"/>
    </source>
</evidence>
<feature type="transmembrane region" description="Helical" evidence="1">
    <location>
        <begin position="35"/>
        <end position="53"/>
    </location>
</feature>
<dbReference type="Proteomes" id="UP000293369">
    <property type="component" value="Unassembled WGS sequence"/>
</dbReference>
<dbReference type="RefSeq" id="WP_130138313.1">
    <property type="nucleotide sequence ID" value="NZ_JAUKOD010000186.1"/>
</dbReference>
<feature type="transmembrane region" description="Helical" evidence="1">
    <location>
        <begin position="74"/>
        <end position="94"/>
    </location>
</feature>
<dbReference type="AlphaFoldDB" id="A0A4Q7D3F0"/>
<name>A0A4Q7D3F0_9PSED</name>
<evidence type="ECO:0000313" key="3">
    <source>
        <dbReference type="Proteomes" id="UP000293369"/>
    </source>
</evidence>
<gene>
    <name evidence="2" type="ORF">EUX57_08080</name>
</gene>